<sequence>MIRVTIWNEFKHEREYKGVHAIYPDGIHTCLARALGVDADLSVRTATFGEPEHGLTPSVLDDTDVLVFWSHALQNEFSDEVAVRVQQAVLSGMGLVALHSAHFSKVMKLLMGTSMTLKWKHGEHEKLWCINPTHPIAQGVPECVELPEEEMYGEYFDIPKPDEVVFAGWFSGGQVFRSGCTFTRGLGRIFYFQPGHEEYPVYHNPQIQRIIVNAVHWCAPMSRRRTLECKAL</sequence>
<dbReference type="Proteomes" id="UP000293613">
    <property type="component" value="Unassembled WGS sequence"/>
</dbReference>
<dbReference type="InterPro" id="IPR029010">
    <property type="entry name" value="ThuA-like"/>
</dbReference>
<dbReference type="EMBL" id="RSCO01000021">
    <property type="protein sequence ID" value="RYM95217.1"/>
    <property type="molecule type" value="Genomic_DNA"/>
</dbReference>
<dbReference type="GO" id="GO:0016740">
    <property type="term" value="F:transferase activity"/>
    <property type="evidence" value="ECO:0007669"/>
    <property type="project" value="UniProtKB-KW"/>
</dbReference>
<organism evidence="2 3">
    <name type="scientific">Bifidobacterium animalis subsp. lactis</name>
    <name type="common">Bifidobacterium lactis</name>
    <dbReference type="NCBI Taxonomy" id="302911"/>
    <lineage>
        <taxon>Bacteria</taxon>
        <taxon>Bacillati</taxon>
        <taxon>Actinomycetota</taxon>
        <taxon>Actinomycetes</taxon>
        <taxon>Bifidobacteriales</taxon>
        <taxon>Bifidobacteriaceae</taxon>
        <taxon>Bifidobacterium</taxon>
    </lineage>
</organism>
<dbReference type="PIRSF" id="PIRSF030013">
    <property type="entry name" value="ThuA"/>
    <property type="match status" value="1"/>
</dbReference>
<keyword evidence="2" id="KW-0808">Transferase</keyword>
<proteinExistence type="predicted"/>
<dbReference type="InterPro" id="IPR029062">
    <property type="entry name" value="Class_I_gatase-like"/>
</dbReference>
<evidence type="ECO:0000313" key="2">
    <source>
        <dbReference type="EMBL" id="RYM95217.1"/>
    </source>
</evidence>
<dbReference type="InterPro" id="IPR009381">
    <property type="entry name" value="Trehalose_catabolism_ThuA_prok"/>
</dbReference>
<dbReference type="Pfam" id="PF06283">
    <property type="entry name" value="ThuA"/>
    <property type="match status" value="1"/>
</dbReference>
<evidence type="ECO:0000313" key="3">
    <source>
        <dbReference type="Proteomes" id="UP000293613"/>
    </source>
</evidence>
<evidence type="ECO:0000259" key="1">
    <source>
        <dbReference type="Pfam" id="PF06283"/>
    </source>
</evidence>
<accession>A0A8B3RIW7</accession>
<dbReference type="RefSeq" id="WP_022542781.1">
    <property type="nucleotide sequence ID" value="NZ_CP084315.1"/>
</dbReference>
<reference evidence="2 3" key="1">
    <citation type="journal article" date="2019" name="Appl. Environ. Microbiol.">
        <title>Dissecting the evolutionary development of the Bifidobacterium animalis species through comparative genomics analyses.</title>
        <authorList>
            <person name="Lugli G.A."/>
            <person name="Mancino W."/>
            <person name="Milani C."/>
            <person name="Duranti S."/>
            <person name="Mancabelli L."/>
            <person name="Napoli S."/>
            <person name="Mangifesta M."/>
            <person name="Viappiani A."/>
            <person name="Anzalone R."/>
            <person name="Longhi G."/>
            <person name="van Sinderen D."/>
            <person name="Ventura M."/>
            <person name="Turroni F."/>
        </authorList>
    </citation>
    <scope>NUCLEOTIDE SEQUENCE [LARGE SCALE GENOMIC DNA]</scope>
    <source>
        <strain evidence="2 3">2011B</strain>
    </source>
</reference>
<dbReference type="Gene3D" id="3.40.50.880">
    <property type="match status" value="1"/>
</dbReference>
<keyword evidence="2" id="KW-0315">Glutamine amidotransferase</keyword>
<dbReference type="SUPFAM" id="SSF52317">
    <property type="entry name" value="Class I glutamine amidotransferase-like"/>
    <property type="match status" value="1"/>
</dbReference>
<feature type="domain" description="ThuA-like" evidence="1">
    <location>
        <begin position="3"/>
        <end position="218"/>
    </location>
</feature>
<name>A0A8B3RIW7_BIFAN</name>
<comment type="caution">
    <text evidence="2">The sequence shown here is derived from an EMBL/GenBank/DDBJ whole genome shotgun (WGS) entry which is preliminary data.</text>
</comment>
<gene>
    <name evidence="2" type="ORF">PG2011B_0824</name>
</gene>
<dbReference type="AlphaFoldDB" id="A0A8B3RIW7"/>
<protein>
    <submittedName>
        <fullName evidence="2">Glutamine amidotransferase</fullName>
    </submittedName>
</protein>